<dbReference type="GO" id="GO:0030844">
    <property type="term" value="P:positive regulation of intermediate filament depolymerization"/>
    <property type="evidence" value="ECO:0007669"/>
    <property type="project" value="TreeGrafter"/>
</dbReference>
<feature type="region of interest" description="Disordered" evidence="5">
    <location>
        <begin position="693"/>
        <end position="876"/>
    </location>
</feature>
<feature type="region of interest" description="Disordered" evidence="5">
    <location>
        <begin position="1147"/>
        <end position="1271"/>
    </location>
</feature>
<feature type="compositionally biased region" description="Basic and acidic residues" evidence="5">
    <location>
        <begin position="1480"/>
        <end position="1489"/>
    </location>
</feature>
<evidence type="ECO:0000256" key="1">
    <source>
        <dbReference type="ARBA" id="ARBA00022754"/>
    </source>
</evidence>
<feature type="compositionally biased region" description="Acidic residues" evidence="5">
    <location>
        <begin position="1148"/>
        <end position="1163"/>
    </location>
</feature>
<feature type="coiled-coil region" evidence="4">
    <location>
        <begin position="20"/>
        <end position="54"/>
    </location>
</feature>
<name>A0A8T2LXY5_ASTMX</name>
<dbReference type="GO" id="GO:0031730">
    <property type="term" value="F:CCR5 chemokine receptor binding"/>
    <property type="evidence" value="ECO:0007669"/>
    <property type="project" value="TreeGrafter"/>
</dbReference>
<dbReference type="PANTHER" id="PTHR47051">
    <property type="entry name" value="NESTIN"/>
    <property type="match status" value="1"/>
</dbReference>
<feature type="compositionally biased region" description="Basic and acidic residues" evidence="5">
    <location>
        <begin position="1456"/>
        <end position="1469"/>
    </location>
</feature>
<evidence type="ECO:0000313" key="7">
    <source>
        <dbReference type="EMBL" id="KAG9276609.1"/>
    </source>
</evidence>
<feature type="compositionally biased region" description="Polar residues" evidence="5">
    <location>
        <begin position="1308"/>
        <end position="1320"/>
    </location>
</feature>
<dbReference type="GO" id="GO:0005882">
    <property type="term" value="C:intermediate filament"/>
    <property type="evidence" value="ECO:0007669"/>
    <property type="project" value="UniProtKB-KW"/>
</dbReference>
<feature type="region of interest" description="Disordered" evidence="5">
    <location>
        <begin position="345"/>
        <end position="370"/>
    </location>
</feature>
<feature type="region of interest" description="Disordered" evidence="5">
    <location>
        <begin position="1398"/>
        <end position="1494"/>
    </location>
</feature>
<feature type="compositionally biased region" description="Acidic residues" evidence="5">
    <location>
        <begin position="1563"/>
        <end position="1573"/>
    </location>
</feature>
<keyword evidence="2 4" id="KW-0175">Coiled coil</keyword>
<feature type="compositionally biased region" description="Basic and acidic residues" evidence="5">
    <location>
        <begin position="755"/>
        <end position="764"/>
    </location>
</feature>
<feature type="region of interest" description="Disordered" evidence="5">
    <location>
        <begin position="1513"/>
        <end position="1614"/>
    </location>
</feature>
<dbReference type="Pfam" id="PF00038">
    <property type="entry name" value="Filament"/>
    <property type="match status" value="1"/>
</dbReference>
<dbReference type="InterPro" id="IPR018039">
    <property type="entry name" value="IF_conserved"/>
</dbReference>
<dbReference type="PANTHER" id="PTHR47051:SF1">
    <property type="entry name" value="NESTIN"/>
    <property type="match status" value="1"/>
</dbReference>
<reference evidence="7 8" key="1">
    <citation type="submission" date="2021-07" db="EMBL/GenBank/DDBJ databases">
        <authorList>
            <person name="Imarazene B."/>
            <person name="Zahm M."/>
            <person name="Klopp C."/>
            <person name="Cabau C."/>
            <person name="Beille S."/>
            <person name="Jouanno E."/>
            <person name="Castinel A."/>
            <person name="Lluch J."/>
            <person name="Gil L."/>
            <person name="Kuchtly C."/>
            <person name="Lopez Roques C."/>
            <person name="Donnadieu C."/>
            <person name="Parrinello H."/>
            <person name="Journot L."/>
            <person name="Du K."/>
            <person name="Schartl M."/>
            <person name="Retaux S."/>
            <person name="Guiguen Y."/>
        </authorList>
    </citation>
    <scope>NUCLEOTIDE SEQUENCE [LARGE SCALE GENOMIC DNA]</scope>
    <source>
        <strain evidence="7">Pach_M1</strain>
        <tissue evidence="7">Testis</tissue>
    </source>
</reference>
<feature type="compositionally biased region" description="Acidic residues" evidence="5">
    <location>
        <begin position="723"/>
        <end position="741"/>
    </location>
</feature>
<evidence type="ECO:0000256" key="2">
    <source>
        <dbReference type="ARBA" id="ARBA00023054"/>
    </source>
</evidence>
<evidence type="ECO:0000256" key="5">
    <source>
        <dbReference type="SAM" id="MobiDB-lite"/>
    </source>
</evidence>
<feature type="region of interest" description="Disordered" evidence="5">
    <location>
        <begin position="386"/>
        <end position="421"/>
    </location>
</feature>
<dbReference type="PROSITE" id="PS00226">
    <property type="entry name" value="IF_ROD_1"/>
    <property type="match status" value="1"/>
</dbReference>
<comment type="caution">
    <text evidence="7">The sequence shown here is derived from an EMBL/GenBank/DDBJ whole genome shotgun (WGS) entry which is preliminary data.</text>
</comment>
<feature type="compositionally biased region" description="Polar residues" evidence="5">
    <location>
        <begin position="350"/>
        <end position="370"/>
    </location>
</feature>
<protein>
    <submittedName>
        <fullName evidence="7">Nestin</fullName>
    </submittedName>
</protein>
<feature type="compositionally biased region" description="Basic and acidic residues" evidence="5">
    <location>
        <begin position="790"/>
        <end position="803"/>
    </location>
</feature>
<feature type="domain" description="IF rod" evidence="6">
    <location>
        <begin position="16"/>
        <end position="323"/>
    </location>
</feature>
<feature type="compositionally biased region" description="Basic and acidic residues" evidence="5">
    <location>
        <begin position="1399"/>
        <end position="1408"/>
    </location>
</feature>
<dbReference type="InterPro" id="IPR039008">
    <property type="entry name" value="IF_rod_dom"/>
</dbReference>
<dbReference type="InterPro" id="IPR031211">
    <property type="entry name" value="Nestin"/>
</dbReference>
<evidence type="ECO:0000256" key="3">
    <source>
        <dbReference type="RuleBase" id="RU000685"/>
    </source>
</evidence>
<feature type="compositionally biased region" description="Basic and acidic residues" evidence="5">
    <location>
        <begin position="693"/>
        <end position="722"/>
    </location>
</feature>
<dbReference type="PROSITE" id="PS51842">
    <property type="entry name" value="IF_ROD_2"/>
    <property type="match status" value="1"/>
</dbReference>
<feature type="compositionally biased region" description="Acidic residues" evidence="5">
    <location>
        <begin position="1601"/>
        <end position="1614"/>
    </location>
</feature>
<dbReference type="OrthoDB" id="8886319at2759"/>
<dbReference type="Proteomes" id="UP000752171">
    <property type="component" value="Unassembled WGS sequence"/>
</dbReference>
<feature type="compositionally biased region" description="Basic and acidic residues" evidence="5">
    <location>
        <begin position="394"/>
        <end position="409"/>
    </location>
</feature>
<keyword evidence="1 3" id="KW-0403">Intermediate filament</keyword>
<feature type="compositionally biased region" description="Polar residues" evidence="5">
    <location>
        <begin position="1336"/>
        <end position="1357"/>
    </location>
</feature>
<evidence type="ECO:0000313" key="8">
    <source>
        <dbReference type="Proteomes" id="UP000752171"/>
    </source>
</evidence>
<accession>A0A8T2LXY5</accession>
<dbReference type="SUPFAM" id="SSF64593">
    <property type="entry name" value="Intermediate filament protein, coiled coil region"/>
    <property type="match status" value="2"/>
</dbReference>
<feature type="region of interest" description="Disordered" evidence="5">
    <location>
        <begin position="509"/>
        <end position="567"/>
    </location>
</feature>
<dbReference type="EMBL" id="JAICCE010000006">
    <property type="protein sequence ID" value="KAG9276609.1"/>
    <property type="molecule type" value="Genomic_DNA"/>
</dbReference>
<dbReference type="Gene3D" id="1.20.5.170">
    <property type="match status" value="1"/>
</dbReference>
<organism evidence="7 8">
    <name type="scientific">Astyanax mexicanus</name>
    <name type="common">Blind cave fish</name>
    <name type="synonym">Astyanax fasciatus mexicanus</name>
    <dbReference type="NCBI Taxonomy" id="7994"/>
    <lineage>
        <taxon>Eukaryota</taxon>
        <taxon>Metazoa</taxon>
        <taxon>Chordata</taxon>
        <taxon>Craniata</taxon>
        <taxon>Vertebrata</taxon>
        <taxon>Euteleostomi</taxon>
        <taxon>Actinopterygii</taxon>
        <taxon>Neopterygii</taxon>
        <taxon>Teleostei</taxon>
        <taxon>Ostariophysi</taxon>
        <taxon>Characiformes</taxon>
        <taxon>Characoidei</taxon>
        <taxon>Acestrorhamphidae</taxon>
        <taxon>Acestrorhamphinae</taxon>
        <taxon>Astyanax</taxon>
    </lineage>
</organism>
<dbReference type="Gene3D" id="1.20.5.1160">
    <property type="entry name" value="Vasodilator-stimulated phosphoprotein"/>
    <property type="match status" value="1"/>
</dbReference>
<dbReference type="SMART" id="SM01391">
    <property type="entry name" value="Filament"/>
    <property type="match status" value="1"/>
</dbReference>
<gene>
    <name evidence="7" type="primary">NES</name>
    <name evidence="7" type="ORF">AMEX_G8933</name>
</gene>
<evidence type="ECO:0000259" key="6">
    <source>
        <dbReference type="PROSITE" id="PS51842"/>
    </source>
</evidence>
<feature type="compositionally biased region" description="Polar residues" evidence="5">
    <location>
        <begin position="1168"/>
        <end position="1191"/>
    </location>
</feature>
<feature type="compositionally biased region" description="Acidic residues" evidence="5">
    <location>
        <begin position="1324"/>
        <end position="1335"/>
    </location>
</feature>
<feature type="compositionally biased region" description="Basic and acidic residues" evidence="5">
    <location>
        <begin position="520"/>
        <end position="537"/>
    </location>
</feature>
<feature type="compositionally biased region" description="Polar residues" evidence="5">
    <location>
        <begin position="1214"/>
        <end position="1227"/>
    </location>
</feature>
<feature type="coiled-coil region" evidence="4">
    <location>
        <begin position="193"/>
        <end position="287"/>
    </location>
</feature>
<feature type="coiled-coil region" evidence="4">
    <location>
        <begin position="82"/>
        <end position="162"/>
    </location>
</feature>
<dbReference type="GO" id="GO:0019215">
    <property type="term" value="F:intermediate filament binding"/>
    <property type="evidence" value="ECO:0007669"/>
    <property type="project" value="InterPro"/>
</dbReference>
<comment type="similarity">
    <text evidence="3">Belongs to the intermediate filament family.</text>
</comment>
<feature type="compositionally biased region" description="Acidic residues" evidence="5">
    <location>
        <begin position="804"/>
        <end position="817"/>
    </location>
</feature>
<evidence type="ECO:0000256" key="4">
    <source>
        <dbReference type="SAM" id="Coils"/>
    </source>
</evidence>
<proteinExistence type="inferred from homology"/>
<sequence length="1614" mass="182235">MEITSIRQLLPHVGEEKYQMLELNKRLESYLGRVKLLEEENQLLRGEIQSLRRKGNTKGQKQVQEEALHQARREVQAAWMEKDRVEMEVSNLMEEMEALNAQRQKEKAAQAEAKRKLAESKKRLEDEWRTQIWLREQAAHLQKEVTLQVQVHEEEMESLKSTTVLTKSVLLAPQSKQTFSLRDLGEDYSQRAAQAWQEAASVYQKQVEQLEDSLNQTRTSMTQINLEKKENQLYLQDLAKEMESSKAKRELLEKNMEKQRNRQGQELQNLQAQVEGLAAEKVDLREQIGDLLVDRRNLLQMKMCLGLEVATYRALLDSESLRVNSQSPLKTSTQTVSFLEALPKPHRTHSGTQATSVSSHFSSPLTTTSRLITPSKADLMTPALSRSMAQSSQETHRRVQMSEREKTGMSEETTQFERTSTSISTRSFSVTGAVPFTTAEKSLEASYVTTTSASVVSAPMVPLAVEEPGSIPSTHVEEDLQEMPIENQSNAGPHTSDTEEEAALISQLPAGHPSSLPPSPEREVPFDRHAGDTRASDEGEDEETEVSTEMAQISHAPMSAWEENDTTVPEEKDIVSELKSQAIRVNYVQQCSVEATLAYLQQLDENSENLVSPSFEEMSLHSMDAMNQDEKNYQSDILGLVDVTERVSNVSEEVFLKSEPEIKNESTESYEIMDNKTKEMEDMVQFDHYGTEAKEGHHSDMELQEAETVRQVKESKEEKEIDREEEEREKDIEKVEEEDDEKYVAFQNKSLTNTQKEDMVKDSSDPQDSETEVDVHRSSAQEPAEQADELVMKINDKDSMVEEDHPEEDKSDEDEESLNISASWRTDPGDADTLADTRPLIHYKSDDEADAHTQASHFGVSEPIDSEDEREKHEGALMWGQTTAKRFDTMEDLSEEPEIITSDDVVMDKSAHTLVEEVIDEIPNKESVGLVADEDLQSKSEDLDINVHTQKDDALEDLAENDFRICEERSEEVELAMKEKTEEDINEVQNLLVQKQVFSLESFLSETRDIHEQPSIGEDDTAFAQFVVEQNIDEIPNEESVEPVDDEDLQSKCKDQDIEIHTPKDDVLVDQAVNEFNICEESKQGFGLAMEDKTEEEINQFQNLLDESSFTHSQQLGLEAFLSETRDINEQPNTGEDETTISQTVVEENNDEIANEESEEPVDYEALQSKSHSQDRSQSFLTEAIDSNGQPNIDEEEATNPYDHKNEICDMDYFTQNKSDDGATTQFDYFPLATDSTPQPEEASQEQALDEKPSEMSPKPSETSNSDAFPFETILTKEKVCVKEEEDEQSHISMVTHADFTDNISLYSGLNSRPDSQTNVDHSDLEESNSSEDESPNASQCSQLFSHSGISTEELDSSNAATVGEALKAHDSMSLTGFLEETLVKSFGQDCFAEGENLSQHHEEHEELPVENSSSGIDEDSNSVPKMQECETLDLDHQDKTTGASHDILSAEADLNDLRQDNESEKLDIFQDNVLNEEPQEPKEKENDSHSFFSSSIKEDIWNISKFEMAATYDSHGSTETERYSPDTLHPNQSMAFGEDWGQIGSLKPANGKPEKEISAGQSDEEEEVEEEREEQKMPKAKQPQCKDAKDGVAEAVQSDDSIEEGDSWSSGEE</sequence>
<feature type="region of interest" description="Disordered" evidence="5">
    <location>
        <begin position="1308"/>
        <end position="1357"/>
    </location>
</feature>